<evidence type="ECO:0000313" key="8">
    <source>
        <dbReference type="Proteomes" id="UP000242999"/>
    </source>
</evidence>
<keyword evidence="3" id="KW-0175">Coiled coil</keyword>
<feature type="domain" description="PAS" evidence="5">
    <location>
        <begin position="215"/>
        <end position="253"/>
    </location>
</feature>
<gene>
    <name evidence="7" type="ORF">SAMN05421831_11224</name>
</gene>
<organism evidence="7 8">
    <name type="scientific">Allopseudospirillum japonicum</name>
    <dbReference type="NCBI Taxonomy" id="64971"/>
    <lineage>
        <taxon>Bacteria</taxon>
        <taxon>Pseudomonadati</taxon>
        <taxon>Pseudomonadota</taxon>
        <taxon>Gammaproteobacteria</taxon>
        <taxon>Oceanospirillales</taxon>
        <taxon>Oceanospirillaceae</taxon>
        <taxon>Allopseudospirillum</taxon>
    </lineage>
</organism>
<dbReference type="STRING" id="64971.SAMN05421831_11224"/>
<accession>A0A1H6TZH0</accession>
<evidence type="ECO:0000256" key="2">
    <source>
        <dbReference type="ARBA" id="ARBA00012438"/>
    </source>
</evidence>
<evidence type="ECO:0000259" key="5">
    <source>
        <dbReference type="PROSITE" id="PS50112"/>
    </source>
</evidence>
<dbReference type="InterPro" id="IPR000700">
    <property type="entry name" value="PAS-assoc_C"/>
</dbReference>
<dbReference type="InterPro" id="IPR000014">
    <property type="entry name" value="PAS"/>
</dbReference>
<dbReference type="Pfam" id="PF13426">
    <property type="entry name" value="PAS_9"/>
    <property type="match status" value="2"/>
</dbReference>
<evidence type="ECO:0000259" key="6">
    <source>
        <dbReference type="PROSITE" id="PS50113"/>
    </source>
</evidence>
<dbReference type="GO" id="GO:0004673">
    <property type="term" value="F:protein histidine kinase activity"/>
    <property type="evidence" value="ECO:0007669"/>
    <property type="project" value="UniProtKB-EC"/>
</dbReference>
<dbReference type="SMART" id="SM00091">
    <property type="entry name" value="PAS"/>
    <property type="match status" value="2"/>
</dbReference>
<dbReference type="Gene3D" id="3.30.565.10">
    <property type="entry name" value="Histidine kinase-like ATPase, C-terminal domain"/>
    <property type="match status" value="1"/>
</dbReference>
<dbReference type="Gene3D" id="1.10.287.130">
    <property type="match status" value="1"/>
</dbReference>
<keyword evidence="8" id="KW-1185">Reference proteome</keyword>
<dbReference type="SMART" id="SM00387">
    <property type="entry name" value="HATPase_c"/>
    <property type="match status" value="1"/>
</dbReference>
<name>A0A1H6TZH0_9GAMM</name>
<evidence type="ECO:0000259" key="4">
    <source>
        <dbReference type="PROSITE" id="PS50109"/>
    </source>
</evidence>
<dbReference type="Proteomes" id="UP000242999">
    <property type="component" value="Unassembled WGS sequence"/>
</dbReference>
<dbReference type="AlphaFoldDB" id="A0A1H6TZH0"/>
<dbReference type="OrthoDB" id="9772100at2"/>
<dbReference type="InterPro" id="IPR036890">
    <property type="entry name" value="HATPase_C_sf"/>
</dbReference>
<dbReference type="Gene3D" id="3.30.450.20">
    <property type="entry name" value="PAS domain"/>
    <property type="match status" value="2"/>
</dbReference>
<evidence type="ECO:0000256" key="1">
    <source>
        <dbReference type="ARBA" id="ARBA00000085"/>
    </source>
</evidence>
<dbReference type="PROSITE" id="PS50109">
    <property type="entry name" value="HIS_KIN"/>
    <property type="match status" value="1"/>
</dbReference>
<dbReference type="CDD" id="cd00130">
    <property type="entry name" value="PAS"/>
    <property type="match status" value="1"/>
</dbReference>
<dbReference type="PANTHER" id="PTHR43065:SF42">
    <property type="entry name" value="TWO-COMPONENT SENSOR PPRA"/>
    <property type="match status" value="1"/>
</dbReference>
<dbReference type="EMBL" id="FNYH01000012">
    <property type="protein sequence ID" value="SEI83604.1"/>
    <property type="molecule type" value="Genomic_DNA"/>
</dbReference>
<feature type="domain" description="PAC" evidence="6">
    <location>
        <begin position="278"/>
        <end position="332"/>
    </location>
</feature>
<dbReference type="PROSITE" id="PS50113">
    <property type="entry name" value="PAC"/>
    <property type="match status" value="1"/>
</dbReference>
<dbReference type="InterPro" id="IPR003594">
    <property type="entry name" value="HATPase_dom"/>
</dbReference>
<dbReference type="RefSeq" id="WP_093311523.1">
    <property type="nucleotide sequence ID" value="NZ_FNYH01000012.1"/>
</dbReference>
<dbReference type="NCBIfam" id="TIGR00229">
    <property type="entry name" value="sensory_box"/>
    <property type="match status" value="1"/>
</dbReference>
<protein>
    <recommendedName>
        <fullName evidence="2">histidine kinase</fullName>
        <ecNumber evidence="2">2.7.13.3</ecNumber>
    </recommendedName>
</protein>
<evidence type="ECO:0000313" key="7">
    <source>
        <dbReference type="EMBL" id="SEI83604.1"/>
    </source>
</evidence>
<evidence type="ECO:0000256" key="3">
    <source>
        <dbReference type="SAM" id="Coils"/>
    </source>
</evidence>
<dbReference type="EC" id="2.7.13.3" evidence="2"/>
<dbReference type="PRINTS" id="PR00344">
    <property type="entry name" value="BCTRLSENSOR"/>
</dbReference>
<dbReference type="SUPFAM" id="SSF55874">
    <property type="entry name" value="ATPase domain of HSP90 chaperone/DNA topoisomerase II/histidine kinase"/>
    <property type="match status" value="1"/>
</dbReference>
<dbReference type="InterPro" id="IPR004358">
    <property type="entry name" value="Sig_transdc_His_kin-like_C"/>
</dbReference>
<dbReference type="InterPro" id="IPR035965">
    <property type="entry name" value="PAS-like_dom_sf"/>
</dbReference>
<dbReference type="PANTHER" id="PTHR43065">
    <property type="entry name" value="SENSOR HISTIDINE KINASE"/>
    <property type="match status" value="1"/>
</dbReference>
<reference evidence="8" key="1">
    <citation type="submission" date="2016-10" db="EMBL/GenBank/DDBJ databases">
        <authorList>
            <person name="Varghese N."/>
            <person name="Submissions S."/>
        </authorList>
    </citation>
    <scope>NUCLEOTIDE SEQUENCE [LARGE SCALE GENOMIC DNA]</scope>
    <source>
        <strain evidence="8">DSM 7165</strain>
    </source>
</reference>
<dbReference type="InterPro" id="IPR005467">
    <property type="entry name" value="His_kinase_dom"/>
</dbReference>
<feature type="coiled-coil region" evidence="3">
    <location>
        <begin position="39"/>
        <end position="73"/>
    </location>
</feature>
<feature type="domain" description="Histidine kinase" evidence="4">
    <location>
        <begin position="345"/>
        <end position="560"/>
    </location>
</feature>
<dbReference type="PROSITE" id="PS50112">
    <property type="entry name" value="PAS"/>
    <property type="match status" value="1"/>
</dbReference>
<comment type="catalytic activity">
    <reaction evidence="1">
        <text>ATP + protein L-histidine = ADP + protein N-phospho-L-histidine.</text>
        <dbReference type="EC" id="2.7.13.3"/>
    </reaction>
</comment>
<dbReference type="SUPFAM" id="SSF55785">
    <property type="entry name" value="PYP-like sensor domain (PAS domain)"/>
    <property type="match status" value="2"/>
</dbReference>
<sequence>MSHLNSNNKLEDLRLRAQDALTKGELDLAHFSIQEKHQMEFLIQELQIYQAELEIQNHELRKTQIALEAENKKYITLFDNLPIPALVVNQDGIIQQVNPQCLSFFQRQHQSQILQNSFFSLFSQDSRPWLSDNIKKSTCQQVSCSQQLQADIHTKEVRVQVNISCLPYEYHLDTHKLVTLVDLTVEQERDNIRNTLQSVLEQDLEQVLGLNLSSFDQSKASVLVTDIEHKILYVNKSLEEISGYQLKEIQGKSPKIWRSEYTEKKLIQELEACIKQNTTWIGKITNQKKSGGFWTELRSVQALFNRAGEVTGYISLGMDISDKLAFEQQVQRVGRMEAAYTMLAGLNHEFNNILGSIIGLTEINLAITDENAPTYPNLQQTLIAAQRAETLLQHLRKGQKTPSLALKTKELNTLLISDLPIFRGILSEKIQLKINLCEQSLPIKVDTGYFMQTLVNLLKNARDALKDTQNPRCILKTNLYQEANQKIYAELQVQDNGCGMSEEVKQRLFDPFFSTKPIDVGTGLGMMSVLNFVKEHEGVLDIQSAPQRGSLFIIRLPIQI</sequence>
<proteinExistence type="predicted"/>
<dbReference type="Pfam" id="PF02518">
    <property type="entry name" value="HATPase_c"/>
    <property type="match status" value="1"/>
</dbReference>